<dbReference type="InParanoid" id="E4Y088"/>
<proteinExistence type="predicted"/>
<dbReference type="AlphaFoldDB" id="E4Y088"/>
<evidence type="ECO:0000313" key="4">
    <source>
        <dbReference type="Proteomes" id="UP000001307"/>
    </source>
</evidence>
<dbReference type="EMBL" id="FN653470">
    <property type="protein sequence ID" value="CBY15300.1"/>
    <property type="molecule type" value="Genomic_DNA"/>
</dbReference>
<keyword evidence="1" id="KW-0175">Coiled coil</keyword>
<keyword evidence="4" id="KW-1185">Reference proteome</keyword>
<name>E4Y088_OIKDI</name>
<feature type="coiled-coil region" evidence="1">
    <location>
        <begin position="34"/>
        <end position="75"/>
    </location>
</feature>
<dbReference type="Proteomes" id="UP000001307">
    <property type="component" value="Unassembled WGS sequence"/>
</dbReference>
<protein>
    <submittedName>
        <fullName evidence="3">Uncharacterized protein</fullName>
    </submittedName>
</protein>
<reference evidence="3" key="1">
    <citation type="journal article" date="2010" name="Science">
        <title>Plasticity of animal genome architecture unmasked by rapid evolution of a pelagic tunicate.</title>
        <authorList>
            <person name="Denoeud F."/>
            <person name="Henriet S."/>
            <person name="Mungpakdee S."/>
            <person name="Aury J.M."/>
            <person name="Da Silva C."/>
            <person name="Brinkmann H."/>
            <person name="Mikhaleva J."/>
            <person name="Olsen L.C."/>
            <person name="Jubin C."/>
            <person name="Canestro C."/>
            <person name="Bouquet J.M."/>
            <person name="Danks G."/>
            <person name="Poulain J."/>
            <person name="Campsteijn C."/>
            <person name="Adamski M."/>
            <person name="Cross I."/>
            <person name="Yadetie F."/>
            <person name="Muffato M."/>
            <person name="Louis A."/>
            <person name="Butcher S."/>
            <person name="Tsagkogeorga G."/>
            <person name="Konrad A."/>
            <person name="Singh S."/>
            <person name="Jensen M.F."/>
            <person name="Cong E.H."/>
            <person name="Eikeseth-Otteraa H."/>
            <person name="Noel B."/>
            <person name="Anthouard V."/>
            <person name="Porcel B.M."/>
            <person name="Kachouri-Lafond R."/>
            <person name="Nishino A."/>
            <person name="Ugolini M."/>
            <person name="Chourrout P."/>
            <person name="Nishida H."/>
            <person name="Aasland R."/>
            <person name="Huzurbazar S."/>
            <person name="Westhof E."/>
            <person name="Delsuc F."/>
            <person name="Lehrach H."/>
            <person name="Reinhardt R."/>
            <person name="Weissenbach J."/>
            <person name="Roy S.W."/>
            <person name="Artiguenave F."/>
            <person name="Postlethwait J.H."/>
            <person name="Manak J.R."/>
            <person name="Thompson E.M."/>
            <person name="Jaillon O."/>
            <person name="Du Pasquier L."/>
            <person name="Boudinot P."/>
            <person name="Liberles D.A."/>
            <person name="Volff J.N."/>
            <person name="Philippe H."/>
            <person name="Lenhard B."/>
            <person name="Roest Crollius H."/>
            <person name="Wincker P."/>
            <person name="Chourrout D."/>
        </authorList>
    </citation>
    <scope>NUCLEOTIDE SEQUENCE [LARGE SCALE GENOMIC DNA]</scope>
</reference>
<feature type="compositionally biased region" description="Basic residues" evidence="2">
    <location>
        <begin position="1"/>
        <end position="13"/>
    </location>
</feature>
<gene>
    <name evidence="3" type="ORF">GSOID_T00012200001</name>
</gene>
<accession>E4Y088</accession>
<feature type="region of interest" description="Disordered" evidence="2">
    <location>
        <begin position="1"/>
        <end position="25"/>
    </location>
</feature>
<evidence type="ECO:0000256" key="2">
    <source>
        <dbReference type="SAM" id="MobiDB-lite"/>
    </source>
</evidence>
<evidence type="ECO:0000256" key="1">
    <source>
        <dbReference type="SAM" id="Coils"/>
    </source>
</evidence>
<sequence length="279" mass="32342">MAKKGKGKGKGSGKGKGGGGKTGNARTDFLAVRINLRERALMMVENQYKDYQNQLDTLEEARAEAQAERDAKVDKLLKRLHVSENERSGALDNLKDCVTERKTKLRDANNRRKREIEEKLGCLREAELRNAQIRRDIKKWQNFRTLGSKEQQAAVESLLSKIEDQSYNTKAMNHFIVKQIEASKGESKKKRHDLEEGRKKQAVADAIECMPTSVHECRKTDQLKKLVDWQQLHVDEDKQYLKDIRQNMKLMTKETEELRKIKFEKPEKIGLLLDKRFFS</sequence>
<evidence type="ECO:0000313" key="3">
    <source>
        <dbReference type="EMBL" id="CBY15300.1"/>
    </source>
</evidence>
<organism evidence="3">
    <name type="scientific">Oikopleura dioica</name>
    <name type="common">Tunicate</name>
    <dbReference type="NCBI Taxonomy" id="34765"/>
    <lineage>
        <taxon>Eukaryota</taxon>
        <taxon>Metazoa</taxon>
        <taxon>Chordata</taxon>
        <taxon>Tunicata</taxon>
        <taxon>Appendicularia</taxon>
        <taxon>Copelata</taxon>
        <taxon>Oikopleuridae</taxon>
        <taxon>Oikopleura</taxon>
    </lineage>
</organism>